<dbReference type="AlphaFoldDB" id="A0A8H6C5Y6"/>
<dbReference type="InterPro" id="IPR050869">
    <property type="entry name" value="H3K4_H4K5_MeTrfase"/>
</dbReference>
<dbReference type="GO" id="GO:0005634">
    <property type="term" value="C:nucleus"/>
    <property type="evidence" value="ECO:0007669"/>
    <property type="project" value="TreeGrafter"/>
</dbReference>
<accession>A0A8H6C5Y6</accession>
<dbReference type="Gene3D" id="6.10.140.2220">
    <property type="match status" value="1"/>
</dbReference>
<dbReference type="InterPro" id="IPR046341">
    <property type="entry name" value="SET_dom_sf"/>
</dbReference>
<dbReference type="PANTHER" id="PTHR12197">
    <property type="entry name" value="HISTONE-LYSINE N-METHYLTRANSFERASE SMYD"/>
    <property type="match status" value="1"/>
</dbReference>
<evidence type="ECO:0000259" key="1">
    <source>
        <dbReference type="PROSITE" id="PS50280"/>
    </source>
</evidence>
<keyword evidence="3" id="KW-1185">Reference proteome</keyword>
<dbReference type="Gene3D" id="2.170.270.10">
    <property type="entry name" value="SET domain"/>
    <property type="match status" value="1"/>
</dbReference>
<dbReference type="SUPFAM" id="SSF82199">
    <property type="entry name" value="SET domain"/>
    <property type="match status" value="1"/>
</dbReference>
<dbReference type="Gene3D" id="1.10.220.160">
    <property type="match status" value="1"/>
</dbReference>
<organism evidence="2 3">
    <name type="scientific">Letharia lupina</name>
    <dbReference type="NCBI Taxonomy" id="560253"/>
    <lineage>
        <taxon>Eukaryota</taxon>
        <taxon>Fungi</taxon>
        <taxon>Dikarya</taxon>
        <taxon>Ascomycota</taxon>
        <taxon>Pezizomycotina</taxon>
        <taxon>Lecanoromycetes</taxon>
        <taxon>OSLEUM clade</taxon>
        <taxon>Lecanoromycetidae</taxon>
        <taxon>Lecanorales</taxon>
        <taxon>Lecanorineae</taxon>
        <taxon>Parmeliaceae</taxon>
        <taxon>Letharia</taxon>
    </lineage>
</organism>
<dbReference type="InterPro" id="IPR001214">
    <property type="entry name" value="SET_dom"/>
</dbReference>
<dbReference type="Proteomes" id="UP000593566">
    <property type="component" value="Unassembled WGS sequence"/>
</dbReference>
<feature type="domain" description="SET" evidence="1">
    <location>
        <begin position="282"/>
        <end position="538"/>
    </location>
</feature>
<comment type="caution">
    <text evidence="2">The sequence shown here is derived from an EMBL/GenBank/DDBJ whole genome shotgun (WGS) entry which is preliminary data.</text>
</comment>
<dbReference type="GeneID" id="59335135"/>
<evidence type="ECO:0000313" key="2">
    <source>
        <dbReference type="EMBL" id="KAF6217632.1"/>
    </source>
</evidence>
<dbReference type="PANTHER" id="PTHR12197:SF251">
    <property type="entry name" value="EG:BACR7C10.4 PROTEIN"/>
    <property type="match status" value="1"/>
</dbReference>
<dbReference type="RefSeq" id="XP_037147067.1">
    <property type="nucleotide sequence ID" value="XM_037297631.1"/>
</dbReference>
<dbReference type="CDD" id="cd20071">
    <property type="entry name" value="SET_SMYD"/>
    <property type="match status" value="1"/>
</dbReference>
<evidence type="ECO:0000313" key="3">
    <source>
        <dbReference type="Proteomes" id="UP000593566"/>
    </source>
</evidence>
<dbReference type="PROSITE" id="PS50280">
    <property type="entry name" value="SET"/>
    <property type="match status" value="1"/>
</dbReference>
<proteinExistence type="predicted"/>
<reference evidence="2 3" key="1">
    <citation type="journal article" date="2020" name="Genomics">
        <title>Complete, high-quality genomes from long-read metagenomic sequencing of two wolf lichen thalli reveals enigmatic genome architecture.</title>
        <authorList>
            <person name="McKenzie S.K."/>
            <person name="Walston R.F."/>
            <person name="Allen J.L."/>
        </authorList>
    </citation>
    <scope>NUCLEOTIDE SEQUENCE [LARGE SCALE GENOMIC DNA]</scope>
    <source>
        <strain evidence="2">WasteWater1</strain>
    </source>
</reference>
<protein>
    <recommendedName>
        <fullName evidence="1">SET domain-containing protein</fullName>
    </recommendedName>
</protein>
<gene>
    <name evidence="2" type="ORF">HO133_006734</name>
</gene>
<dbReference type="EMBL" id="JACCJB010000026">
    <property type="protein sequence ID" value="KAF6217632.1"/>
    <property type="molecule type" value="Genomic_DNA"/>
</dbReference>
<name>A0A8H6C5Y6_9LECA</name>
<sequence length="611" mass="68444">MSTEMAASVYEGADLDDIAAKEPGEQAYLRALLDAPFVFKQEWKQTSIDGPPPIEDVVQVCMPREYTTNSSQEVLRTRLGKVLIAHCRGIRLDPYNPKMWIDRGRHFMELGYGELAVSDAYKGRLLLDSFLGVIDTKDAYSDLDKDSLPCKVSAALAGIIGKLDTGVTRQCDAGNVSIAKSLQQQAFLVMASALLRVRAYHDAIQVLDEAVVLGGTSEELQKLCSQAKERSRSMEQPIPARHQKPGYMQRSTKQGGVQRVAYPWINPEELGRGNKAMKKAKTKLEAASRNATLGPSSLGGTTSDNFGVFARQDITRDDLIVTDRSAFTVFNVQGKDDCWACSKPLSREIVSMNCCKNKFCSESCKTEAVNTYHRVLCDKDFEWLYRASKDADQSSNDMVPLMLMKILATAVQQNAKPLKVACVGSLKINYEKRTSSIFKFHANVVAPIRILQTFGIDVFKDMRFDSWALQTLILRIENNMFVNKEGDVVYCAISPLFCMFNHDCDPSAEWPAYDQGGPVTVIAKRDIKEGEEISVSYIPNTPLEKDRRLRLKSQLGGVCGCARCCKERKMPPEEERPPHFELLQLLNEVSNGKGDPQNEILRRLRDRYISW</sequence>
<dbReference type="Pfam" id="PF00856">
    <property type="entry name" value="SET"/>
    <property type="match status" value="1"/>
</dbReference>